<dbReference type="AlphaFoldDB" id="A0AAV4JDE0"/>
<dbReference type="InterPro" id="IPR002110">
    <property type="entry name" value="Ankyrin_rpt"/>
</dbReference>
<feature type="repeat" description="ANK" evidence="3">
    <location>
        <begin position="46"/>
        <end position="78"/>
    </location>
</feature>
<proteinExistence type="predicted"/>
<dbReference type="Proteomes" id="UP000762676">
    <property type="component" value="Unassembled WGS sequence"/>
</dbReference>
<accession>A0AAV4JDE0</accession>
<protein>
    <submittedName>
        <fullName evidence="4">Ankyrin</fullName>
    </submittedName>
</protein>
<dbReference type="Pfam" id="PF13857">
    <property type="entry name" value="Ank_5"/>
    <property type="match status" value="1"/>
</dbReference>
<evidence type="ECO:0000256" key="3">
    <source>
        <dbReference type="PROSITE-ProRule" id="PRU00023"/>
    </source>
</evidence>
<dbReference type="Pfam" id="PF12796">
    <property type="entry name" value="Ank_2"/>
    <property type="match status" value="1"/>
</dbReference>
<keyword evidence="2 3" id="KW-0040">ANK repeat</keyword>
<organism evidence="4 5">
    <name type="scientific">Elysia marginata</name>
    <dbReference type="NCBI Taxonomy" id="1093978"/>
    <lineage>
        <taxon>Eukaryota</taxon>
        <taxon>Metazoa</taxon>
        <taxon>Spiralia</taxon>
        <taxon>Lophotrochozoa</taxon>
        <taxon>Mollusca</taxon>
        <taxon>Gastropoda</taxon>
        <taxon>Heterobranchia</taxon>
        <taxon>Euthyneura</taxon>
        <taxon>Panpulmonata</taxon>
        <taxon>Sacoglossa</taxon>
        <taxon>Placobranchoidea</taxon>
        <taxon>Plakobranchidae</taxon>
        <taxon>Elysia</taxon>
    </lineage>
</organism>
<evidence type="ECO:0000256" key="1">
    <source>
        <dbReference type="ARBA" id="ARBA00022737"/>
    </source>
</evidence>
<dbReference type="Gene3D" id="1.25.40.20">
    <property type="entry name" value="Ankyrin repeat-containing domain"/>
    <property type="match status" value="2"/>
</dbReference>
<dbReference type="SUPFAM" id="SSF48403">
    <property type="entry name" value="Ankyrin repeat"/>
    <property type="match status" value="1"/>
</dbReference>
<dbReference type="InterPro" id="IPR036770">
    <property type="entry name" value="Ankyrin_rpt-contain_sf"/>
</dbReference>
<name>A0AAV4JDE0_9GAST</name>
<dbReference type="EMBL" id="BMAT01013750">
    <property type="protein sequence ID" value="GFS19406.1"/>
    <property type="molecule type" value="Genomic_DNA"/>
</dbReference>
<evidence type="ECO:0000313" key="4">
    <source>
        <dbReference type="EMBL" id="GFS19406.1"/>
    </source>
</evidence>
<sequence>MPTSPHLLPFQSCWSLSAEETTACLRMCMLMGRDDLFFRLSLKACQADTPLMVAASFGRYLLVNLLLARGADPFLENGDGLTAIETALASDYKDSEMTALRMLTAITNPTCYKSLIAVALIDRKFYVAKYLIDRGVRTTYGHKHERLWVRHSEMKQEIPLIQWWLNSFALGFYMEVLEFLLAQGLDVNVRDPSTGNTPLHLAVRRIMEPGIVELLIAHGARVNATDNNGLSPLYYTVQRNQLTNFGNLIKGGASILDSNSLFNSALVNRLFQVVLFLLHAGYPPSPANLEQLKQLGPRVPDPVQVLISSVRSEPPSLPALCAISLREALGDRLNPYLESTGCPTVVKRFIHLEHLIEMFLDQDRWGKILLWNSPLFN</sequence>
<comment type="caution">
    <text evidence="4">The sequence shown here is derived from an EMBL/GenBank/DDBJ whole genome shotgun (WGS) entry which is preliminary data.</text>
</comment>
<gene>
    <name evidence="4" type="ORF">ElyMa_006872400</name>
</gene>
<dbReference type="PROSITE" id="PS50088">
    <property type="entry name" value="ANK_REPEAT"/>
    <property type="match status" value="2"/>
</dbReference>
<evidence type="ECO:0000313" key="5">
    <source>
        <dbReference type="Proteomes" id="UP000762676"/>
    </source>
</evidence>
<reference evidence="4 5" key="1">
    <citation type="journal article" date="2021" name="Elife">
        <title>Chloroplast acquisition without the gene transfer in kleptoplastic sea slugs, Plakobranchus ocellatus.</title>
        <authorList>
            <person name="Maeda T."/>
            <person name="Takahashi S."/>
            <person name="Yoshida T."/>
            <person name="Shimamura S."/>
            <person name="Takaki Y."/>
            <person name="Nagai Y."/>
            <person name="Toyoda A."/>
            <person name="Suzuki Y."/>
            <person name="Arimoto A."/>
            <person name="Ishii H."/>
            <person name="Satoh N."/>
            <person name="Nishiyama T."/>
            <person name="Hasebe M."/>
            <person name="Maruyama T."/>
            <person name="Minagawa J."/>
            <person name="Obokata J."/>
            <person name="Shigenobu S."/>
        </authorList>
    </citation>
    <scope>NUCLEOTIDE SEQUENCE [LARGE SCALE GENOMIC DNA]</scope>
</reference>
<evidence type="ECO:0000256" key="2">
    <source>
        <dbReference type="ARBA" id="ARBA00023043"/>
    </source>
</evidence>
<feature type="repeat" description="ANK" evidence="3">
    <location>
        <begin position="194"/>
        <end position="227"/>
    </location>
</feature>
<dbReference type="PROSITE" id="PS50297">
    <property type="entry name" value="ANK_REP_REGION"/>
    <property type="match status" value="2"/>
</dbReference>
<dbReference type="SMART" id="SM00248">
    <property type="entry name" value="ANK"/>
    <property type="match status" value="4"/>
</dbReference>
<keyword evidence="1" id="KW-0677">Repeat</keyword>
<keyword evidence="5" id="KW-1185">Reference proteome</keyword>
<dbReference type="PANTHER" id="PTHR24171:SF9">
    <property type="entry name" value="ANKYRIN REPEAT DOMAIN-CONTAINING PROTEIN 39"/>
    <property type="match status" value="1"/>
</dbReference>
<dbReference type="PANTHER" id="PTHR24171">
    <property type="entry name" value="ANKYRIN REPEAT DOMAIN-CONTAINING PROTEIN 39-RELATED"/>
    <property type="match status" value="1"/>
</dbReference>